<dbReference type="OrthoDB" id="119950at2"/>
<protein>
    <submittedName>
        <fullName evidence="2">SnoaL-like domain-containing protein</fullName>
    </submittedName>
</protein>
<dbReference type="AlphaFoldDB" id="A0A1I3SN93"/>
<dbReference type="Pfam" id="PF13474">
    <property type="entry name" value="SnoaL_3"/>
    <property type="match status" value="1"/>
</dbReference>
<feature type="domain" description="SnoaL-like" evidence="1">
    <location>
        <begin position="8"/>
        <end position="126"/>
    </location>
</feature>
<evidence type="ECO:0000259" key="1">
    <source>
        <dbReference type="Pfam" id="PF13474"/>
    </source>
</evidence>
<dbReference type="RefSeq" id="WP_092056724.1">
    <property type="nucleotide sequence ID" value="NZ_FOQD01000024.1"/>
</dbReference>
<proteinExistence type="predicted"/>
<dbReference type="STRING" id="1576369.SAMN05421753_12458"/>
<accession>A0A1I3SN93</accession>
<evidence type="ECO:0000313" key="3">
    <source>
        <dbReference type="Proteomes" id="UP000199518"/>
    </source>
</evidence>
<dbReference type="SUPFAM" id="SSF54427">
    <property type="entry name" value="NTF2-like"/>
    <property type="match status" value="1"/>
</dbReference>
<evidence type="ECO:0000313" key="2">
    <source>
        <dbReference type="EMBL" id="SFJ58886.1"/>
    </source>
</evidence>
<reference evidence="3" key="1">
    <citation type="submission" date="2016-10" db="EMBL/GenBank/DDBJ databases">
        <authorList>
            <person name="Varghese N."/>
            <person name="Submissions S."/>
        </authorList>
    </citation>
    <scope>NUCLEOTIDE SEQUENCE [LARGE SCALE GENOMIC DNA]</scope>
    <source>
        <strain evidence="3">DSM 26348</strain>
    </source>
</reference>
<dbReference type="InterPro" id="IPR037401">
    <property type="entry name" value="SnoaL-like"/>
</dbReference>
<keyword evidence="3" id="KW-1185">Reference proteome</keyword>
<name>A0A1I3SN93_9PLAN</name>
<sequence length="133" mass="14705">MNTNEPIAAIHNYIQAFNKGDGEGMAAMFAESGSILDGMAPHQWLGPRAAQDWYRDVLTEGQQQHASGYHVVFGEPLHNNITGDSAYLVLPATMTFKIHDRQVTQSGAFFTVALRKLADGWRIASWAWTKGAR</sequence>
<dbReference type="EMBL" id="FOQD01000024">
    <property type="protein sequence ID" value="SFJ58886.1"/>
    <property type="molecule type" value="Genomic_DNA"/>
</dbReference>
<gene>
    <name evidence="2" type="ORF">SAMN05421753_12458</name>
</gene>
<dbReference type="Proteomes" id="UP000199518">
    <property type="component" value="Unassembled WGS sequence"/>
</dbReference>
<dbReference type="Gene3D" id="3.10.450.50">
    <property type="match status" value="1"/>
</dbReference>
<dbReference type="InterPro" id="IPR032710">
    <property type="entry name" value="NTF2-like_dom_sf"/>
</dbReference>
<organism evidence="2 3">
    <name type="scientific">Planctomicrobium piriforme</name>
    <dbReference type="NCBI Taxonomy" id="1576369"/>
    <lineage>
        <taxon>Bacteria</taxon>
        <taxon>Pseudomonadati</taxon>
        <taxon>Planctomycetota</taxon>
        <taxon>Planctomycetia</taxon>
        <taxon>Planctomycetales</taxon>
        <taxon>Planctomycetaceae</taxon>
        <taxon>Planctomicrobium</taxon>
    </lineage>
</organism>